<evidence type="ECO:0000256" key="5">
    <source>
        <dbReference type="ARBA" id="ARBA00023040"/>
    </source>
</evidence>
<evidence type="ECO:0000256" key="9">
    <source>
        <dbReference type="RuleBase" id="RU000688"/>
    </source>
</evidence>
<keyword evidence="6 11" id="KW-0472">Membrane</keyword>
<evidence type="ECO:0000313" key="14">
    <source>
        <dbReference type="RefSeq" id="XP_037879774.1"/>
    </source>
</evidence>
<dbReference type="Pfam" id="PF00001">
    <property type="entry name" value="7tm_1"/>
    <property type="match status" value="1"/>
</dbReference>
<feature type="transmembrane region" description="Helical" evidence="11">
    <location>
        <begin position="165"/>
        <end position="185"/>
    </location>
</feature>
<evidence type="ECO:0000256" key="3">
    <source>
        <dbReference type="ARBA" id="ARBA00022692"/>
    </source>
</evidence>
<dbReference type="Proteomes" id="UP000092443">
    <property type="component" value="Unplaced"/>
</dbReference>
<evidence type="ECO:0000256" key="10">
    <source>
        <dbReference type="SAM" id="MobiDB-lite"/>
    </source>
</evidence>
<sequence>MLNTMIDNNSSCINSNNNNNNGTNATITIAGTGSEETSDVWRIFEFVSHILNCVYVPIIVCMGSLGNILSVFVFSKTKLCKLSSSYYLAALAISDTCFLFGLFIQWLNFFDINIYNRDYFCQFFTFFSYLASFCSSWFVVAFTVERFIAVMYPLKRQTMCTVRRAKIVLSGISVLGVLHCIPFWISSQPVSLDERQTTICDIKNEYKGYILLLNYWDTIVVYAVPFVVIAILNVFTGWTVCKFAHVRRSLTMSRKKSQQLTTGSKTTEATTTTTTTALREVTLTNPSCILNASQTMATYRIPASLKRQKSLCLHFNTHNRVTKLNHEENQRYQQRKQQQQQHRFHDEPEQQRVTTNLIFESREGSSSSNFSKRQERNKFTNSSQQKVTKMLLIVSTVFVCLNLPSCVMRMRTFIETQSSKNEKATVVLQYIFHLLFITNFGINFVLYCVSGQNFRKAVLVMFRRVSGSQREGTTQLSASDLKS</sequence>
<evidence type="ECO:0000256" key="8">
    <source>
        <dbReference type="ARBA" id="ARBA00023224"/>
    </source>
</evidence>
<dbReference type="PROSITE" id="PS00237">
    <property type="entry name" value="G_PROTEIN_RECEP_F1_1"/>
    <property type="match status" value="1"/>
</dbReference>
<evidence type="ECO:0000313" key="13">
    <source>
        <dbReference type="Proteomes" id="UP000092443"/>
    </source>
</evidence>
<accession>A0A8U0W3M2</accession>
<proteinExistence type="inferred from homology"/>
<dbReference type="GO" id="GO:0005886">
    <property type="term" value="C:plasma membrane"/>
    <property type="evidence" value="ECO:0007669"/>
    <property type="project" value="TreeGrafter"/>
</dbReference>
<keyword evidence="7 9" id="KW-0675">Receptor</keyword>
<dbReference type="PANTHER" id="PTHR24243">
    <property type="entry name" value="G-PROTEIN COUPLED RECEPTOR"/>
    <property type="match status" value="1"/>
</dbReference>
<keyword evidence="4 11" id="KW-1133">Transmembrane helix</keyword>
<evidence type="ECO:0000256" key="2">
    <source>
        <dbReference type="ARBA" id="ARBA00010663"/>
    </source>
</evidence>
<feature type="transmembrane region" description="Helical" evidence="11">
    <location>
        <begin position="126"/>
        <end position="144"/>
    </location>
</feature>
<protein>
    <submittedName>
        <fullName evidence="14">Uncharacterized protein LOC119631537</fullName>
    </submittedName>
</protein>
<comment type="subcellular location">
    <subcellularLocation>
        <location evidence="1">Membrane</location>
        <topology evidence="1">Multi-pass membrane protein</topology>
    </subcellularLocation>
</comment>
<dbReference type="KEGG" id="gfs:119631537"/>
<dbReference type="RefSeq" id="XP_037879774.1">
    <property type="nucleotide sequence ID" value="XM_038023846.1"/>
</dbReference>
<dbReference type="AlphaFoldDB" id="A0A8U0W3M2"/>
<organism evidence="13 14">
    <name type="scientific">Glossina fuscipes</name>
    <dbReference type="NCBI Taxonomy" id="7396"/>
    <lineage>
        <taxon>Eukaryota</taxon>
        <taxon>Metazoa</taxon>
        <taxon>Ecdysozoa</taxon>
        <taxon>Arthropoda</taxon>
        <taxon>Hexapoda</taxon>
        <taxon>Insecta</taxon>
        <taxon>Pterygota</taxon>
        <taxon>Neoptera</taxon>
        <taxon>Endopterygota</taxon>
        <taxon>Diptera</taxon>
        <taxon>Brachycera</taxon>
        <taxon>Muscomorpha</taxon>
        <taxon>Hippoboscoidea</taxon>
        <taxon>Glossinidae</taxon>
        <taxon>Glossina</taxon>
    </lineage>
</organism>
<dbReference type="PANTHER" id="PTHR24243:SF230">
    <property type="entry name" value="G-PROTEIN COUPLED RECEPTORS FAMILY 1 PROFILE DOMAIN-CONTAINING PROTEIN"/>
    <property type="match status" value="1"/>
</dbReference>
<dbReference type="PROSITE" id="PS50262">
    <property type="entry name" value="G_PROTEIN_RECEP_F1_2"/>
    <property type="match status" value="1"/>
</dbReference>
<feature type="transmembrane region" description="Helical" evidence="11">
    <location>
        <begin position="390"/>
        <end position="410"/>
    </location>
</feature>
<evidence type="ECO:0000256" key="4">
    <source>
        <dbReference type="ARBA" id="ARBA00022989"/>
    </source>
</evidence>
<gene>
    <name evidence="14" type="primary">LOC119631537</name>
</gene>
<dbReference type="CDD" id="cd14978">
    <property type="entry name" value="7tmA_FMRFamide_R-like"/>
    <property type="match status" value="1"/>
</dbReference>
<keyword evidence="8 9" id="KW-0807">Transducer</keyword>
<feature type="region of interest" description="Disordered" evidence="10">
    <location>
        <begin position="332"/>
        <end position="381"/>
    </location>
</feature>
<evidence type="ECO:0000256" key="11">
    <source>
        <dbReference type="SAM" id="Phobius"/>
    </source>
</evidence>
<keyword evidence="5 9" id="KW-0297">G-protein coupled receptor</keyword>
<evidence type="ECO:0000256" key="1">
    <source>
        <dbReference type="ARBA" id="ARBA00004141"/>
    </source>
</evidence>
<name>A0A8U0W3M2_9MUSC</name>
<feature type="transmembrane region" description="Helical" evidence="11">
    <location>
        <begin position="430"/>
        <end position="449"/>
    </location>
</feature>
<feature type="compositionally biased region" description="Low complexity" evidence="10">
    <location>
        <begin position="332"/>
        <end position="341"/>
    </location>
</feature>
<keyword evidence="3 9" id="KW-0812">Transmembrane</keyword>
<dbReference type="Gene3D" id="1.20.1070.10">
    <property type="entry name" value="Rhodopsin 7-helix transmembrane proteins"/>
    <property type="match status" value="2"/>
</dbReference>
<feature type="transmembrane region" description="Helical" evidence="11">
    <location>
        <begin position="54"/>
        <end position="74"/>
    </location>
</feature>
<dbReference type="InterPro" id="IPR000276">
    <property type="entry name" value="GPCR_Rhodpsn"/>
</dbReference>
<evidence type="ECO:0000259" key="12">
    <source>
        <dbReference type="PROSITE" id="PS50262"/>
    </source>
</evidence>
<feature type="transmembrane region" description="Helical" evidence="11">
    <location>
        <begin position="86"/>
        <end position="106"/>
    </location>
</feature>
<dbReference type="GeneID" id="119631537"/>
<dbReference type="SUPFAM" id="SSF81321">
    <property type="entry name" value="Family A G protein-coupled receptor-like"/>
    <property type="match status" value="1"/>
</dbReference>
<dbReference type="InterPro" id="IPR017452">
    <property type="entry name" value="GPCR_Rhodpsn_7TM"/>
</dbReference>
<dbReference type="PRINTS" id="PR00237">
    <property type="entry name" value="GPCRRHODOPSN"/>
</dbReference>
<evidence type="ECO:0000256" key="7">
    <source>
        <dbReference type="ARBA" id="ARBA00023170"/>
    </source>
</evidence>
<feature type="domain" description="G-protein coupled receptors family 1 profile" evidence="12">
    <location>
        <begin position="66"/>
        <end position="447"/>
    </location>
</feature>
<evidence type="ECO:0000256" key="6">
    <source>
        <dbReference type="ARBA" id="ARBA00023136"/>
    </source>
</evidence>
<dbReference type="GO" id="GO:0004930">
    <property type="term" value="F:G protein-coupled receptor activity"/>
    <property type="evidence" value="ECO:0007669"/>
    <property type="project" value="UniProtKB-KW"/>
</dbReference>
<comment type="similarity">
    <text evidence="2 9">Belongs to the G-protein coupled receptor 1 family.</text>
</comment>
<feature type="transmembrane region" description="Helical" evidence="11">
    <location>
        <begin position="219"/>
        <end position="244"/>
    </location>
</feature>
<reference evidence="14" key="1">
    <citation type="submission" date="2025-08" db="UniProtKB">
        <authorList>
            <consortium name="RefSeq"/>
        </authorList>
    </citation>
    <scope>IDENTIFICATION</scope>
    <source>
        <tissue evidence="14">Whole body pupa</tissue>
    </source>
</reference>
<keyword evidence="13" id="KW-1185">Reference proteome</keyword>